<keyword evidence="3" id="KW-1185">Reference proteome</keyword>
<name>A0AAV7E3U4_ARIFI</name>
<sequence length="108" mass="11587">MLRLLVNVRRALMKSSKRRVADESALGRGDHGGVEARDGALDGRRGGGGGAAAEGGLLIMRGLVALLGCVSPHQFNADEGLWLSGEISRASERDYLMVRDSMRYAIYV</sequence>
<dbReference type="EMBL" id="JAINDJ010000006">
    <property type="protein sequence ID" value="KAG9443600.1"/>
    <property type="molecule type" value="Genomic_DNA"/>
</dbReference>
<reference evidence="2 3" key="1">
    <citation type="submission" date="2021-07" db="EMBL/GenBank/DDBJ databases">
        <title>The Aristolochia fimbriata genome: insights into angiosperm evolution, floral development and chemical biosynthesis.</title>
        <authorList>
            <person name="Jiao Y."/>
        </authorList>
    </citation>
    <scope>NUCLEOTIDE SEQUENCE [LARGE SCALE GENOMIC DNA]</scope>
    <source>
        <strain evidence="2">IBCAS-2021</strain>
        <tissue evidence="2">Leaf</tissue>
    </source>
</reference>
<dbReference type="PANTHER" id="PTHR48165">
    <property type="entry name" value="BNAC03G44900D PROTEIN"/>
    <property type="match status" value="1"/>
</dbReference>
<dbReference type="PANTHER" id="PTHR48165:SF1">
    <property type="entry name" value="TRANSMEMBRANE PROTEIN"/>
    <property type="match status" value="1"/>
</dbReference>
<gene>
    <name evidence="2" type="ORF">H6P81_014940</name>
</gene>
<protein>
    <submittedName>
        <fullName evidence="2">Uncharacterized protein</fullName>
    </submittedName>
</protein>
<accession>A0AAV7E3U4</accession>
<dbReference type="AlphaFoldDB" id="A0AAV7E3U4"/>
<feature type="region of interest" description="Disordered" evidence="1">
    <location>
        <begin position="23"/>
        <end position="50"/>
    </location>
</feature>
<evidence type="ECO:0000256" key="1">
    <source>
        <dbReference type="SAM" id="MobiDB-lite"/>
    </source>
</evidence>
<feature type="compositionally biased region" description="Basic and acidic residues" evidence="1">
    <location>
        <begin position="28"/>
        <end position="45"/>
    </location>
</feature>
<comment type="caution">
    <text evidence="2">The sequence shown here is derived from an EMBL/GenBank/DDBJ whole genome shotgun (WGS) entry which is preliminary data.</text>
</comment>
<organism evidence="2 3">
    <name type="scientific">Aristolochia fimbriata</name>
    <name type="common">White veined hardy Dutchman's pipe vine</name>
    <dbReference type="NCBI Taxonomy" id="158543"/>
    <lineage>
        <taxon>Eukaryota</taxon>
        <taxon>Viridiplantae</taxon>
        <taxon>Streptophyta</taxon>
        <taxon>Embryophyta</taxon>
        <taxon>Tracheophyta</taxon>
        <taxon>Spermatophyta</taxon>
        <taxon>Magnoliopsida</taxon>
        <taxon>Magnoliidae</taxon>
        <taxon>Piperales</taxon>
        <taxon>Aristolochiaceae</taxon>
        <taxon>Aristolochia</taxon>
    </lineage>
</organism>
<proteinExistence type="predicted"/>
<dbReference type="Proteomes" id="UP000825729">
    <property type="component" value="Unassembled WGS sequence"/>
</dbReference>
<evidence type="ECO:0000313" key="3">
    <source>
        <dbReference type="Proteomes" id="UP000825729"/>
    </source>
</evidence>
<evidence type="ECO:0000313" key="2">
    <source>
        <dbReference type="EMBL" id="KAG9443600.1"/>
    </source>
</evidence>